<keyword evidence="1" id="KW-1133">Transmembrane helix</keyword>
<reference evidence="3 4" key="1">
    <citation type="journal article" date="2017" name="Int. J. Syst. Evol. Microbiol.">
        <title>Bacillus notoginsengisoli sp. nov., a novel bacterium isolated from the rhizosphere of Panax notoginseng.</title>
        <authorList>
            <person name="Zhang M.Y."/>
            <person name="Cheng J."/>
            <person name="Cai Y."/>
            <person name="Zhang T.Y."/>
            <person name="Wu Y.Y."/>
            <person name="Manikprabhu D."/>
            <person name="Li W.J."/>
            <person name="Zhang Y.X."/>
        </authorList>
    </citation>
    <scope>NUCLEOTIDE SEQUENCE [LARGE SCALE GENOMIC DNA]</scope>
    <source>
        <strain evidence="3 4">JCM 30743</strain>
    </source>
</reference>
<keyword evidence="3" id="KW-0813">Transport</keyword>
<keyword evidence="1" id="KW-0472">Membrane</keyword>
<evidence type="ECO:0000313" key="3">
    <source>
        <dbReference type="EMBL" id="RHW33363.1"/>
    </source>
</evidence>
<evidence type="ECO:0000313" key="4">
    <source>
        <dbReference type="Proteomes" id="UP000284416"/>
    </source>
</evidence>
<dbReference type="InterPro" id="IPR013099">
    <property type="entry name" value="K_chnl_dom"/>
</dbReference>
<proteinExistence type="predicted"/>
<dbReference type="EMBL" id="QWEG01000017">
    <property type="protein sequence ID" value="RHW33363.1"/>
    <property type="molecule type" value="Genomic_DNA"/>
</dbReference>
<name>A0A417YJL3_9BACI</name>
<comment type="caution">
    <text evidence="3">The sequence shown here is derived from an EMBL/GenBank/DDBJ whole genome shotgun (WGS) entry which is preliminary data.</text>
</comment>
<evidence type="ECO:0000259" key="2">
    <source>
        <dbReference type="Pfam" id="PF07885"/>
    </source>
</evidence>
<dbReference type="Proteomes" id="UP000284416">
    <property type="component" value="Unassembled WGS sequence"/>
</dbReference>
<feature type="transmembrane region" description="Helical" evidence="1">
    <location>
        <begin position="93"/>
        <end position="115"/>
    </location>
</feature>
<evidence type="ECO:0000256" key="1">
    <source>
        <dbReference type="SAM" id="Phobius"/>
    </source>
</evidence>
<keyword evidence="3" id="KW-0406">Ion transport</keyword>
<feature type="domain" description="Potassium channel" evidence="2">
    <location>
        <begin position="66"/>
        <end position="112"/>
    </location>
</feature>
<dbReference type="OrthoDB" id="9813518at2"/>
<keyword evidence="3" id="KW-0407">Ion channel</keyword>
<dbReference type="SUPFAM" id="SSF81324">
    <property type="entry name" value="Voltage-gated potassium channels"/>
    <property type="match status" value="1"/>
</dbReference>
<protein>
    <submittedName>
        <fullName evidence="3">Two pore domain potassium channel family protein</fullName>
    </submittedName>
</protein>
<sequence>MSLRTLFVPNRNRGSLISFENFLYLGMVYFTVLTGFGMVYLLLGLYAEPVLAEAGRPGGTAFLQKAETAVYFSAMTLFSVGHGDVVPLGAGRWLALLEALVGYTIPAAFVARAVMDRE</sequence>
<gene>
    <name evidence="3" type="ORF">D1B31_20480</name>
</gene>
<dbReference type="GO" id="GO:0034220">
    <property type="term" value="P:monoatomic ion transmembrane transport"/>
    <property type="evidence" value="ECO:0007669"/>
    <property type="project" value="UniProtKB-KW"/>
</dbReference>
<organism evidence="3 4">
    <name type="scientific">Neobacillus notoginsengisoli</name>
    <dbReference type="NCBI Taxonomy" id="1578198"/>
    <lineage>
        <taxon>Bacteria</taxon>
        <taxon>Bacillati</taxon>
        <taxon>Bacillota</taxon>
        <taxon>Bacilli</taxon>
        <taxon>Bacillales</taxon>
        <taxon>Bacillaceae</taxon>
        <taxon>Neobacillus</taxon>
    </lineage>
</organism>
<dbReference type="Pfam" id="PF07885">
    <property type="entry name" value="Ion_trans_2"/>
    <property type="match status" value="1"/>
</dbReference>
<keyword evidence="4" id="KW-1185">Reference proteome</keyword>
<keyword evidence="1" id="KW-0812">Transmembrane</keyword>
<accession>A0A417YJL3</accession>
<dbReference type="AlphaFoldDB" id="A0A417YJL3"/>
<dbReference type="Gene3D" id="1.10.287.70">
    <property type="match status" value="1"/>
</dbReference>
<feature type="transmembrane region" description="Helical" evidence="1">
    <location>
        <begin position="21"/>
        <end position="43"/>
    </location>
</feature>